<evidence type="ECO:0000256" key="7">
    <source>
        <dbReference type="ARBA" id="ARBA00023004"/>
    </source>
</evidence>
<accession>A0A075GNZ3</accession>
<evidence type="ECO:0000256" key="12">
    <source>
        <dbReference type="SAM" id="Phobius"/>
    </source>
</evidence>
<keyword evidence="9 12" id="KW-0472">Membrane</keyword>
<keyword evidence="4" id="KW-0479">Metal-binding</keyword>
<evidence type="ECO:0000256" key="6">
    <source>
        <dbReference type="ARBA" id="ARBA00023002"/>
    </source>
</evidence>
<proteinExistence type="predicted"/>
<dbReference type="PANTHER" id="PTHR35457">
    <property type="entry name" value="HEME A SYNTHASE"/>
    <property type="match status" value="1"/>
</dbReference>
<dbReference type="EMBL" id="KF900688">
    <property type="protein sequence ID" value="AIF03742.1"/>
    <property type="molecule type" value="Genomic_DNA"/>
</dbReference>
<keyword evidence="6" id="KW-0560">Oxidoreductase</keyword>
<feature type="transmembrane region" description="Helical" evidence="12">
    <location>
        <begin position="57"/>
        <end position="75"/>
    </location>
</feature>
<dbReference type="InterPro" id="IPR003780">
    <property type="entry name" value="COX15/CtaA_fam"/>
</dbReference>
<name>A0A075GNZ3_9ARCH</name>
<dbReference type="AlphaFoldDB" id="A0A075GNZ3"/>
<evidence type="ECO:0000256" key="9">
    <source>
        <dbReference type="ARBA" id="ARBA00023136"/>
    </source>
</evidence>
<protein>
    <submittedName>
        <fullName evidence="13">Cytochrome c oxidase assembly protein subunit 15 (COX15)</fullName>
    </submittedName>
</protein>
<dbReference type="InterPro" id="IPR050450">
    <property type="entry name" value="COX15/CtaA_HemeA_synthase"/>
</dbReference>
<dbReference type="GO" id="GO:0016020">
    <property type="term" value="C:membrane"/>
    <property type="evidence" value="ECO:0007669"/>
    <property type="project" value="UniProtKB-SubCell"/>
</dbReference>
<evidence type="ECO:0000313" key="13">
    <source>
        <dbReference type="EMBL" id="AIF03742.1"/>
    </source>
</evidence>
<feature type="transmembrane region" description="Helical" evidence="12">
    <location>
        <begin position="111"/>
        <end position="136"/>
    </location>
</feature>
<keyword evidence="8" id="KW-0350">Heme biosynthesis</keyword>
<dbReference type="GO" id="GO:0046872">
    <property type="term" value="F:metal ion binding"/>
    <property type="evidence" value="ECO:0007669"/>
    <property type="project" value="UniProtKB-KW"/>
</dbReference>
<dbReference type="PANTHER" id="PTHR35457:SF1">
    <property type="entry name" value="HEME A SYNTHASE"/>
    <property type="match status" value="1"/>
</dbReference>
<sequence length="147" mass="15727">MKLKYLALTSLVVLYSLMVIGGYISAAGLGLTCPDWPLCPNGILPDGEYFIEWSHRLIAATTGGLVIATAIGSWITAGSHWKIRTTGTLAAIFVITQITLGALVIDTLLHAVLVSIHFGIGILLFAMVLLTTLFAFRLKPKSIQTTA</sequence>
<keyword evidence="3 12" id="KW-0812">Transmembrane</keyword>
<evidence type="ECO:0000256" key="10">
    <source>
        <dbReference type="ARBA" id="ARBA00023157"/>
    </source>
</evidence>
<comment type="subcellular location">
    <subcellularLocation>
        <location evidence="1">Membrane</location>
        <topology evidence="1">Multi-pass membrane protein</topology>
    </subcellularLocation>
</comment>
<keyword evidence="7" id="KW-0408">Iron</keyword>
<evidence type="ECO:0000256" key="5">
    <source>
        <dbReference type="ARBA" id="ARBA00022989"/>
    </source>
</evidence>
<feature type="transmembrane region" description="Helical" evidence="12">
    <location>
        <begin position="87"/>
        <end position="105"/>
    </location>
</feature>
<dbReference type="GO" id="GO:0006784">
    <property type="term" value="P:heme A biosynthetic process"/>
    <property type="evidence" value="ECO:0007669"/>
    <property type="project" value="InterPro"/>
</dbReference>
<evidence type="ECO:0000256" key="3">
    <source>
        <dbReference type="ARBA" id="ARBA00022692"/>
    </source>
</evidence>
<evidence type="ECO:0000256" key="2">
    <source>
        <dbReference type="ARBA" id="ARBA00022475"/>
    </source>
</evidence>
<evidence type="ECO:0000256" key="11">
    <source>
        <dbReference type="ARBA" id="ARBA00023444"/>
    </source>
</evidence>
<evidence type="ECO:0000256" key="1">
    <source>
        <dbReference type="ARBA" id="ARBA00004141"/>
    </source>
</evidence>
<keyword evidence="2" id="KW-1003">Cell membrane</keyword>
<dbReference type="Pfam" id="PF02628">
    <property type="entry name" value="COX15-CtaA"/>
    <property type="match status" value="1"/>
</dbReference>
<keyword evidence="10" id="KW-1015">Disulfide bond</keyword>
<comment type="pathway">
    <text evidence="11">Porphyrin-containing compound metabolism.</text>
</comment>
<reference evidence="13" key="1">
    <citation type="journal article" date="2014" name="Genome Biol. Evol.">
        <title>Pangenome evidence for extensive interdomain horizontal transfer affecting lineage core and shell genes in uncultured planktonic thaumarchaeota and euryarchaeota.</title>
        <authorList>
            <person name="Deschamps P."/>
            <person name="Zivanovic Y."/>
            <person name="Moreira D."/>
            <person name="Rodriguez-Valera F."/>
            <person name="Lopez-Garcia P."/>
        </authorList>
    </citation>
    <scope>NUCLEOTIDE SEQUENCE</scope>
</reference>
<keyword evidence="5 12" id="KW-1133">Transmembrane helix</keyword>
<dbReference type="GO" id="GO:0016491">
    <property type="term" value="F:oxidoreductase activity"/>
    <property type="evidence" value="ECO:0007669"/>
    <property type="project" value="UniProtKB-KW"/>
</dbReference>
<organism evidence="13">
    <name type="scientific">uncultured marine thaumarchaeote KM3_169_D08</name>
    <dbReference type="NCBI Taxonomy" id="1456040"/>
    <lineage>
        <taxon>Archaea</taxon>
        <taxon>Nitrososphaerota</taxon>
        <taxon>environmental samples</taxon>
    </lineage>
</organism>
<evidence type="ECO:0000256" key="8">
    <source>
        <dbReference type="ARBA" id="ARBA00023133"/>
    </source>
</evidence>
<gene>
    <name evidence="13" type="primary">COX15</name>
</gene>
<evidence type="ECO:0000256" key="4">
    <source>
        <dbReference type="ARBA" id="ARBA00022723"/>
    </source>
</evidence>